<reference evidence="2 3" key="1">
    <citation type="submission" date="2018-02" db="EMBL/GenBank/DDBJ databases">
        <title>Genomic Encyclopedia of Archaeal and Bacterial Type Strains, Phase II (KMG-II): from individual species to whole genera.</title>
        <authorList>
            <person name="Goeker M."/>
        </authorList>
    </citation>
    <scope>NUCLEOTIDE SEQUENCE [LARGE SCALE GENOMIC DNA]</scope>
    <source>
        <strain evidence="2 3">YU 961-1</strain>
    </source>
</reference>
<dbReference type="InterPro" id="IPR034660">
    <property type="entry name" value="DinB/YfiT-like"/>
</dbReference>
<dbReference type="EMBL" id="PTIX01000002">
    <property type="protein sequence ID" value="PPK70369.1"/>
    <property type="molecule type" value="Genomic_DNA"/>
</dbReference>
<dbReference type="RefSeq" id="WP_181043327.1">
    <property type="nucleotide sequence ID" value="NZ_CP154825.1"/>
</dbReference>
<evidence type="ECO:0000313" key="2">
    <source>
        <dbReference type="EMBL" id="PPK70369.1"/>
    </source>
</evidence>
<accession>A0A2S6GYQ9</accession>
<dbReference type="InterPro" id="IPR017517">
    <property type="entry name" value="Maleyloyr_isom"/>
</dbReference>
<feature type="domain" description="Mycothiol-dependent maleylpyruvate isomerase metal-binding" evidence="1">
    <location>
        <begin position="9"/>
        <end position="118"/>
    </location>
</feature>
<sequence>MDLRELDRRAVAATGAIIDGLTDEQLDAETPCTRWAVRDVVQHMVDNHRTALDTFGDGAPEPGADVRTEWRRTAAAVVDLFADDAVLAASYEVVGRSTNGRTALSLHFGDTLVHGWDIGTAVGLHVRIDDDLAEAMLAGIARWPKTAQVWGPDGFFARQLPVAEGATPTERLLAATGRDAAWTPAGRS</sequence>
<gene>
    <name evidence="2" type="ORF">CLV40_102282</name>
</gene>
<organism evidence="2 3">
    <name type="scientific">Actinokineospora auranticolor</name>
    <dbReference type="NCBI Taxonomy" id="155976"/>
    <lineage>
        <taxon>Bacteria</taxon>
        <taxon>Bacillati</taxon>
        <taxon>Actinomycetota</taxon>
        <taxon>Actinomycetes</taxon>
        <taxon>Pseudonocardiales</taxon>
        <taxon>Pseudonocardiaceae</taxon>
        <taxon>Actinokineospora</taxon>
    </lineage>
</organism>
<dbReference type="AlphaFoldDB" id="A0A2S6GYQ9"/>
<keyword evidence="3" id="KW-1185">Reference proteome</keyword>
<dbReference type="GO" id="GO:0046872">
    <property type="term" value="F:metal ion binding"/>
    <property type="evidence" value="ECO:0007669"/>
    <property type="project" value="InterPro"/>
</dbReference>
<dbReference type="Gene3D" id="1.20.120.450">
    <property type="entry name" value="dinb family like domain"/>
    <property type="match status" value="1"/>
</dbReference>
<dbReference type="SUPFAM" id="SSF109854">
    <property type="entry name" value="DinB/YfiT-like putative metalloenzymes"/>
    <property type="match status" value="1"/>
</dbReference>
<dbReference type="InterPro" id="IPR017520">
    <property type="entry name" value="CHP03086"/>
</dbReference>
<dbReference type="InterPro" id="IPR024344">
    <property type="entry name" value="MDMPI_metal-binding"/>
</dbReference>
<protein>
    <submittedName>
        <fullName evidence="2">Uncharacterized protein (TIGR03086 family)</fullName>
    </submittedName>
</protein>
<name>A0A2S6GYQ9_9PSEU</name>
<evidence type="ECO:0000259" key="1">
    <source>
        <dbReference type="Pfam" id="PF11716"/>
    </source>
</evidence>
<dbReference type="NCBIfam" id="TIGR03083">
    <property type="entry name" value="maleylpyruvate isomerase family mycothiol-dependent enzyme"/>
    <property type="match status" value="1"/>
</dbReference>
<evidence type="ECO:0000313" key="3">
    <source>
        <dbReference type="Proteomes" id="UP000239203"/>
    </source>
</evidence>
<dbReference type="Pfam" id="PF11716">
    <property type="entry name" value="MDMPI_N"/>
    <property type="match status" value="1"/>
</dbReference>
<dbReference type="Proteomes" id="UP000239203">
    <property type="component" value="Unassembled WGS sequence"/>
</dbReference>
<proteinExistence type="predicted"/>
<dbReference type="NCBIfam" id="TIGR03086">
    <property type="entry name" value="TIGR03086 family metal-binding protein"/>
    <property type="match status" value="1"/>
</dbReference>
<comment type="caution">
    <text evidence="2">The sequence shown here is derived from an EMBL/GenBank/DDBJ whole genome shotgun (WGS) entry which is preliminary data.</text>
</comment>